<gene>
    <name evidence="3" type="ORF">LL253_07990</name>
</gene>
<evidence type="ECO:0000313" key="3">
    <source>
        <dbReference type="EMBL" id="MCC4232629.1"/>
    </source>
</evidence>
<keyword evidence="1" id="KW-0812">Transmembrane</keyword>
<sequence length="199" mass="21271">MIRIGYALLTPIVAGVFGGLFIVIAVLAPHPRLIWNASASEPIGLYRVVAVEQPAVGDLVAIRPPAHLARFLAERHYLPVDVPLLKQIAAGPGARICRRGSIVTVDGLQKVVARSRDRLGRALPTWQGCRIVGKRELFLLASAPDSMDGRYFGPIPASGLLGRASPILTRDAPGQPLRWRGLRAAPASPAHCKGDSSCK</sequence>
<evidence type="ECO:0000256" key="1">
    <source>
        <dbReference type="SAM" id="Phobius"/>
    </source>
</evidence>
<protein>
    <submittedName>
        <fullName evidence="3">S26 family signal peptidase</fullName>
    </submittedName>
</protein>
<dbReference type="InterPro" id="IPR019533">
    <property type="entry name" value="Peptidase_S26"/>
</dbReference>
<comment type="caution">
    <text evidence="3">The sequence shown here is derived from an EMBL/GenBank/DDBJ whole genome shotgun (WGS) entry which is preliminary data.</text>
</comment>
<dbReference type="RefSeq" id="WP_031298977.1">
    <property type="nucleotide sequence ID" value="NZ_JAJGNP010000004.1"/>
</dbReference>
<reference evidence="3 4" key="1">
    <citation type="submission" date="2021-10" db="EMBL/GenBank/DDBJ databases">
        <title>The diversity and Nitrogen Metabolism of Culturable Nitrate-Utilizing Bacteria Within the Oxygen Minimum Zone of the Changjiang (Yangtze River)Estuary.</title>
        <authorList>
            <person name="Zhang D."/>
            <person name="Zheng J."/>
            <person name="Liu S."/>
            <person name="He W."/>
        </authorList>
    </citation>
    <scope>NUCLEOTIDE SEQUENCE [LARGE SCALE GENOMIC DNA]</scope>
    <source>
        <strain evidence="3 4">FXH275-2</strain>
    </source>
</reference>
<dbReference type="SUPFAM" id="SSF51306">
    <property type="entry name" value="LexA/Signal peptidase"/>
    <property type="match status" value="1"/>
</dbReference>
<evidence type="ECO:0000259" key="2">
    <source>
        <dbReference type="Pfam" id="PF10502"/>
    </source>
</evidence>
<evidence type="ECO:0000313" key="4">
    <source>
        <dbReference type="Proteomes" id="UP001198830"/>
    </source>
</evidence>
<dbReference type="InterPro" id="IPR036286">
    <property type="entry name" value="LexA/Signal_pep-like_sf"/>
</dbReference>
<accession>A0ABS8H271</accession>
<feature type="domain" description="Peptidase S26" evidence="2">
    <location>
        <begin position="13"/>
        <end position="165"/>
    </location>
</feature>
<feature type="transmembrane region" description="Helical" evidence="1">
    <location>
        <begin position="6"/>
        <end position="28"/>
    </location>
</feature>
<dbReference type="EMBL" id="JAJGNP010000004">
    <property type="protein sequence ID" value="MCC4232629.1"/>
    <property type="molecule type" value="Genomic_DNA"/>
</dbReference>
<name>A0ABS8H271_9SPHN</name>
<dbReference type="Proteomes" id="UP001198830">
    <property type="component" value="Unassembled WGS sequence"/>
</dbReference>
<keyword evidence="1" id="KW-0472">Membrane</keyword>
<dbReference type="Pfam" id="PF10502">
    <property type="entry name" value="Peptidase_S26"/>
    <property type="match status" value="1"/>
</dbReference>
<organism evidence="3 4">
    <name type="scientific">Sphingobium soli</name>
    <dbReference type="NCBI Taxonomy" id="1591116"/>
    <lineage>
        <taxon>Bacteria</taxon>
        <taxon>Pseudomonadati</taxon>
        <taxon>Pseudomonadota</taxon>
        <taxon>Alphaproteobacteria</taxon>
        <taxon>Sphingomonadales</taxon>
        <taxon>Sphingomonadaceae</taxon>
        <taxon>Sphingobium</taxon>
    </lineage>
</organism>
<dbReference type="Gene3D" id="2.10.109.10">
    <property type="entry name" value="Umud Fragment, subunit A"/>
    <property type="match status" value="1"/>
</dbReference>
<keyword evidence="1" id="KW-1133">Transmembrane helix</keyword>
<keyword evidence="4" id="KW-1185">Reference proteome</keyword>
<proteinExistence type="predicted"/>